<sequence>MSELACMQLFMEGCGDILPCSVDSTYPLYLPSYGTPYDRPSFDLSRDLVTTPFNSTDSEVSSAAEEDEVMTPGAGPYLDFSFSRRRETSFSQRPIPIPRPGPAPLPLDASSLLLTQPLHLETASAPPSVASVPVLDPPTPPSLVSTTKPYSCLVSSCTKSFSREANLKNHAQSHHSPSKPFACTLCSRAFARKHDLQRHVRVHTGHKPYICSGCSKGFARSDALGRHWKVDRECEAEAAKGRPLRRKLVDLLLT</sequence>
<comment type="caution">
    <text evidence="6">The sequence shown here is derived from an EMBL/GenBank/DDBJ whole genome shotgun (WGS) entry which is preliminary data.</text>
</comment>
<evidence type="ECO:0000259" key="5">
    <source>
        <dbReference type="PROSITE" id="PS50157"/>
    </source>
</evidence>
<feature type="domain" description="C2H2-type" evidence="5">
    <location>
        <begin position="181"/>
        <end position="208"/>
    </location>
</feature>
<evidence type="ECO:0000256" key="1">
    <source>
        <dbReference type="ARBA" id="ARBA00022723"/>
    </source>
</evidence>
<gene>
    <name evidence="6" type="ORF">BZG36_02994</name>
</gene>
<name>A0A261XYD4_9FUNG</name>
<accession>A0A261XYD4</accession>
<dbReference type="Proteomes" id="UP000242875">
    <property type="component" value="Unassembled WGS sequence"/>
</dbReference>
<keyword evidence="3" id="KW-0862">Zinc</keyword>
<dbReference type="Gene3D" id="3.30.160.60">
    <property type="entry name" value="Classic Zinc Finger"/>
    <property type="match status" value="3"/>
</dbReference>
<dbReference type="AlphaFoldDB" id="A0A261XYD4"/>
<dbReference type="PROSITE" id="PS50157">
    <property type="entry name" value="ZINC_FINGER_C2H2_2"/>
    <property type="match status" value="3"/>
</dbReference>
<dbReference type="Pfam" id="PF00096">
    <property type="entry name" value="zf-C2H2"/>
    <property type="match status" value="3"/>
</dbReference>
<dbReference type="PROSITE" id="PS00028">
    <property type="entry name" value="ZINC_FINGER_C2H2_1"/>
    <property type="match status" value="2"/>
</dbReference>
<dbReference type="InterPro" id="IPR013087">
    <property type="entry name" value="Znf_C2H2_type"/>
</dbReference>
<evidence type="ECO:0000256" key="4">
    <source>
        <dbReference type="PROSITE-ProRule" id="PRU00042"/>
    </source>
</evidence>
<dbReference type="EMBL" id="MVBO01000089">
    <property type="protein sequence ID" value="OZJ03370.1"/>
    <property type="molecule type" value="Genomic_DNA"/>
</dbReference>
<evidence type="ECO:0000256" key="3">
    <source>
        <dbReference type="ARBA" id="ARBA00022833"/>
    </source>
</evidence>
<keyword evidence="1" id="KW-0479">Metal-binding</keyword>
<reference evidence="6 7" key="1">
    <citation type="journal article" date="2017" name="Mycologia">
        <title>Bifiguratus adelaidae, gen. et sp. nov., a new member of Mucoromycotina in endophytic and soil-dwelling habitats.</title>
        <authorList>
            <person name="Torres-Cruz T.J."/>
            <person name="Billingsley Tobias T.L."/>
            <person name="Almatruk M."/>
            <person name="Hesse C."/>
            <person name="Kuske C.R."/>
            <person name="Desiro A."/>
            <person name="Benucci G.M."/>
            <person name="Bonito G."/>
            <person name="Stajich J.E."/>
            <person name="Dunlap C."/>
            <person name="Arnold A.E."/>
            <person name="Porras-Alfaro A."/>
        </authorList>
    </citation>
    <scope>NUCLEOTIDE SEQUENCE [LARGE SCALE GENOMIC DNA]</scope>
    <source>
        <strain evidence="6 7">AZ0501</strain>
    </source>
</reference>
<dbReference type="SMART" id="SM00355">
    <property type="entry name" value="ZnF_C2H2"/>
    <property type="match status" value="3"/>
</dbReference>
<dbReference type="GO" id="GO:0000978">
    <property type="term" value="F:RNA polymerase II cis-regulatory region sequence-specific DNA binding"/>
    <property type="evidence" value="ECO:0007669"/>
    <property type="project" value="TreeGrafter"/>
</dbReference>
<dbReference type="SUPFAM" id="SSF57667">
    <property type="entry name" value="beta-beta-alpha zinc fingers"/>
    <property type="match status" value="2"/>
</dbReference>
<proteinExistence type="predicted"/>
<protein>
    <recommendedName>
        <fullName evidence="5">C2H2-type domain-containing protein</fullName>
    </recommendedName>
</protein>
<dbReference type="InterPro" id="IPR036236">
    <property type="entry name" value="Znf_C2H2_sf"/>
</dbReference>
<keyword evidence="2 4" id="KW-0863">Zinc-finger</keyword>
<dbReference type="PANTHER" id="PTHR23235">
    <property type="entry name" value="KRUEPPEL-LIKE TRANSCRIPTION FACTOR"/>
    <property type="match status" value="1"/>
</dbReference>
<keyword evidence="7" id="KW-1185">Reference proteome</keyword>
<dbReference type="GO" id="GO:0000981">
    <property type="term" value="F:DNA-binding transcription factor activity, RNA polymerase II-specific"/>
    <property type="evidence" value="ECO:0007669"/>
    <property type="project" value="TreeGrafter"/>
</dbReference>
<dbReference type="GO" id="GO:0008270">
    <property type="term" value="F:zinc ion binding"/>
    <property type="evidence" value="ECO:0007669"/>
    <property type="project" value="UniProtKB-KW"/>
</dbReference>
<feature type="domain" description="C2H2-type" evidence="5">
    <location>
        <begin position="209"/>
        <end position="236"/>
    </location>
</feature>
<dbReference type="PANTHER" id="PTHR23235:SF120">
    <property type="entry name" value="KRUPPEL-LIKE FACTOR 15"/>
    <property type="match status" value="1"/>
</dbReference>
<evidence type="ECO:0000313" key="6">
    <source>
        <dbReference type="EMBL" id="OZJ03370.1"/>
    </source>
</evidence>
<feature type="domain" description="C2H2-type" evidence="5">
    <location>
        <begin position="150"/>
        <end position="180"/>
    </location>
</feature>
<organism evidence="6 7">
    <name type="scientific">Bifiguratus adelaidae</name>
    <dbReference type="NCBI Taxonomy" id="1938954"/>
    <lineage>
        <taxon>Eukaryota</taxon>
        <taxon>Fungi</taxon>
        <taxon>Fungi incertae sedis</taxon>
        <taxon>Mucoromycota</taxon>
        <taxon>Mucoromycotina</taxon>
        <taxon>Endogonomycetes</taxon>
        <taxon>Endogonales</taxon>
        <taxon>Endogonales incertae sedis</taxon>
        <taxon>Bifiguratus</taxon>
    </lineage>
</organism>
<dbReference type="OrthoDB" id="8922241at2759"/>
<dbReference type="FunFam" id="3.30.160.60:FF:000515">
    <property type="entry name" value="early growth response protein 4"/>
    <property type="match status" value="1"/>
</dbReference>
<evidence type="ECO:0000256" key="2">
    <source>
        <dbReference type="ARBA" id="ARBA00022771"/>
    </source>
</evidence>
<evidence type="ECO:0000313" key="7">
    <source>
        <dbReference type="Proteomes" id="UP000242875"/>
    </source>
</evidence>